<gene>
    <name evidence="6" type="ORF">JCM21738_4518</name>
</gene>
<comment type="caution">
    <text evidence="6">The sequence shown here is derived from an EMBL/GenBank/DDBJ whole genome shotgun (WGS) entry which is preliminary data.</text>
</comment>
<evidence type="ECO:0000313" key="7">
    <source>
        <dbReference type="Proteomes" id="UP000018949"/>
    </source>
</evidence>
<dbReference type="FunFam" id="3.40.50.300:FF:000032">
    <property type="entry name" value="Export ABC transporter ATP-binding protein"/>
    <property type="match status" value="1"/>
</dbReference>
<evidence type="ECO:0000256" key="1">
    <source>
        <dbReference type="ARBA" id="ARBA00005417"/>
    </source>
</evidence>
<sequence>MHISLKSVSVVFNSKIPVDALKEITINIEKGQWINILGPSGSGKTTFLNVIGGMDKPTNGKVEINGQDLTSFSDNQIQDYRRNKIGYIFQDYRLFEQYTVLENVLMPQLPYKKYDEIKKEALFLLDSLQMNDRIHSLPGELSGGEKQRAAIARALLSQPEILLCDEPTGNLDEDNREKILSLLKQLNDRGITILLVTHDLEIVKWGTRTFYLRSGNLKEKIGNG</sequence>
<dbReference type="GO" id="GO:0005886">
    <property type="term" value="C:plasma membrane"/>
    <property type="evidence" value="ECO:0007669"/>
    <property type="project" value="TreeGrafter"/>
</dbReference>
<evidence type="ECO:0000256" key="2">
    <source>
        <dbReference type="ARBA" id="ARBA00022448"/>
    </source>
</evidence>
<dbReference type="InterPro" id="IPR003439">
    <property type="entry name" value="ABC_transporter-like_ATP-bd"/>
</dbReference>
<evidence type="ECO:0000259" key="5">
    <source>
        <dbReference type="PROSITE" id="PS50893"/>
    </source>
</evidence>
<dbReference type="GO" id="GO:0016887">
    <property type="term" value="F:ATP hydrolysis activity"/>
    <property type="evidence" value="ECO:0007669"/>
    <property type="project" value="InterPro"/>
</dbReference>
<dbReference type="GO" id="GO:0005524">
    <property type="term" value="F:ATP binding"/>
    <property type="evidence" value="ECO:0007669"/>
    <property type="project" value="UniProtKB-KW"/>
</dbReference>
<dbReference type="Gene3D" id="3.40.50.300">
    <property type="entry name" value="P-loop containing nucleotide triphosphate hydrolases"/>
    <property type="match status" value="1"/>
</dbReference>
<accession>W4RUI9</accession>
<dbReference type="EMBL" id="BAUW01000081">
    <property type="protein sequence ID" value="GAE47528.1"/>
    <property type="molecule type" value="Genomic_DNA"/>
</dbReference>
<comment type="similarity">
    <text evidence="1">Belongs to the ABC transporter superfamily.</text>
</comment>
<dbReference type="RefSeq" id="WP_023613812.1">
    <property type="nucleotide sequence ID" value="NZ_BAUW01000081.1"/>
</dbReference>
<dbReference type="InterPro" id="IPR027417">
    <property type="entry name" value="P-loop_NTPase"/>
</dbReference>
<dbReference type="SUPFAM" id="SSF52540">
    <property type="entry name" value="P-loop containing nucleoside triphosphate hydrolases"/>
    <property type="match status" value="1"/>
</dbReference>
<dbReference type="InterPro" id="IPR017911">
    <property type="entry name" value="MacB-like_ATP-bd"/>
</dbReference>
<evidence type="ECO:0000313" key="6">
    <source>
        <dbReference type="EMBL" id="GAE47528.1"/>
    </source>
</evidence>
<dbReference type="GO" id="GO:0098796">
    <property type="term" value="C:membrane protein complex"/>
    <property type="evidence" value="ECO:0007669"/>
    <property type="project" value="UniProtKB-ARBA"/>
</dbReference>
<reference evidence="6 7" key="1">
    <citation type="submission" date="2013-12" db="EMBL/GenBank/DDBJ databases">
        <title>NBRP : Genome information of microbial organism related human and environment.</title>
        <authorList>
            <person name="Hattori M."/>
            <person name="Oshima K."/>
            <person name="Inaba H."/>
            <person name="Suda W."/>
            <person name="Sakamoto M."/>
            <person name="Iino T."/>
            <person name="Kitahara M."/>
            <person name="Oshida Y."/>
            <person name="Iida T."/>
            <person name="Kudo T."/>
            <person name="Itoh T."/>
            <person name="Ahmed I."/>
            <person name="Ohkuma M."/>
        </authorList>
    </citation>
    <scope>NUCLEOTIDE SEQUENCE [LARGE SCALE GENOMIC DNA]</scope>
    <source>
        <strain evidence="6 7">JCM 21738</strain>
    </source>
</reference>
<dbReference type="PROSITE" id="PS00211">
    <property type="entry name" value="ABC_TRANSPORTER_1"/>
    <property type="match status" value="1"/>
</dbReference>
<dbReference type="PROSITE" id="PS50893">
    <property type="entry name" value="ABC_TRANSPORTER_2"/>
    <property type="match status" value="1"/>
</dbReference>
<dbReference type="InterPro" id="IPR003593">
    <property type="entry name" value="AAA+_ATPase"/>
</dbReference>
<dbReference type="SMART" id="SM00382">
    <property type="entry name" value="AAA"/>
    <property type="match status" value="1"/>
</dbReference>
<dbReference type="CDD" id="cd03255">
    <property type="entry name" value="ABC_MJ0796_LolCDE_FtsE"/>
    <property type="match status" value="1"/>
</dbReference>
<keyword evidence="7" id="KW-1185">Reference proteome</keyword>
<keyword evidence="3" id="KW-0547">Nucleotide-binding</keyword>
<feature type="domain" description="ABC transporter" evidence="5">
    <location>
        <begin position="5"/>
        <end position="224"/>
    </location>
</feature>
<name>W4RUI9_9BACI</name>
<proteinExistence type="inferred from homology"/>
<dbReference type="PANTHER" id="PTHR24220">
    <property type="entry name" value="IMPORT ATP-BINDING PROTEIN"/>
    <property type="match status" value="1"/>
</dbReference>
<dbReference type="Proteomes" id="UP000018949">
    <property type="component" value="Unassembled WGS sequence"/>
</dbReference>
<keyword evidence="2" id="KW-0813">Transport</keyword>
<evidence type="ECO:0000256" key="3">
    <source>
        <dbReference type="ARBA" id="ARBA00022741"/>
    </source>
</evidence>
<dbReference type="InterPro" id="IPR015854">
    <property type="entry name" value="ABC_transpr_LolD-like"/>
</dbReference>
<evidence type="ECO:0000256" key="4">
    <source>
        <dbReference type="ARBA" id="ARBA00022840"/>
    </source>
</evidence>
<dbReference type="AlphaFoldDB" id="W4RUI9"/>
<organism evidence="6 7">
    <name type="scientific">Mesobacillus boroniphilus JCM 21738</name>
    <dbReference type="NCBI Taxonomy" id="1294265"/>
    <lineage>
        <taxon>Bacteria</taxon>
        <taxon>Bacillati</taxon>
        <taxon>Bacillota</taxon>
        <taxon>Bacilli</taxon>
        <taxon>Bacillales</taxon>
        <taxon>Bacillaceae</taxon>
        <taxon>Mesobacillus</taxon>
    </lineage>
</organism>
<dbReference type="Pfam" id="PF00005">
    <property type="entry name" value="ABC_tran"/>
    <property type="match status" value="1"/>
</dbReference>
<keyword evidence="4" id="KW-0067">ATP-binding</keyword>
<dbReference type="InterPro" id="IPR017871">
    <property type="entry name" value="ABC_transporter-like_CS"/>
</dbReference>
<dbReference type="eggNOG" id="COG1136">
    <property type="taxonomic scope" value="Bacteria"/>
</dbReference>
<protein>
    <submittedName>
        <fullName evidence="6">ABC transporter</fullName>
    </submittedName>
</protein>
<dbReference type="GO" id="GO:0022857">
    <property type="term" value="F:transmembrane transporter activity"/>
    <property type="evidence" value="ECO:0007669"/>
    <property type="project" value="TreeGrafter"/>
</dbReference>